<name>A0AAW0FXA9_9APHY</name>
<protein>
    <submittedName>
        <fullName evidence="2">Uncharacterized protein</fullName>
    </submittedName>
</protein>
<comment type="caution">
    <text evidence="2">The sequence shown here is derived from an EMBL/GenBank/DDBJ whole genome shotgun (WGS) entry which is preliminary data.</text>
</comment>
<dbReference type="EMBL" id="JASBNA010000019">
    <property type="protein sequence ID" value="KAK7685845.1"/>
    <property type="molecule type" value="Genomic_DNA"/>
</dbReference>
<proteinExistence type="predicted"/>
<feature type="region of interest" description="Disordered" evidence="1">
    <location>
        <begin position="192"/>
        <end position="211"/>
    </location>
</feature>
<accession>A0AAW0FXA9</accession>
<organism evidence="2 3">
    <name type="scientific">Cerrena zonata</name>
    <dbReference type="NCBI Taxonomy" id="2478898"/>
    <lineage>
        <taxon>Eukaryota</taxon>
        <taxon>Fungi</taxon>
        <taxon>Dikarya</taxon>
        <taxon>Basidiomycota</taxon>
        <taxon>Agaricomycotina</taxon>
        <taxon>Agaricomycetes</taxon>
        <taxon>Polyporales</taxon>
        <taxon>Cerrenaceae</taxon>
        <taxon>Cerrena</taxon>
    </lineage>
</organism>
<keyword evidence="3" id="KW-1185">Reference proteome</keyword>
<reference evidence="2 3" key="1">
    <citation type="submission" date="2022-09" db="EMBL/GenBank/DDBJ databases">
        <authorList>
            <person name="Palmer J.M."/>
        </authorList>
    </citation>
    <scope>NUCLEOTIDE SEQUENCE [LARGE SCALE GENOMIC DNA]</scope>
    <source>
        <strain evidence="2 3">DSM 7382</strain>
    </source>
</reference>
<evidence type="ECO:0000313" key="2">
    <source>
        <dbReference type="EMBL" id="KAK7685845.1"/>
    </source>
</evidence>
<gene>
    <name evidence="2" type="ORF">QCA50_011191</name>
</gene>
<sequence length="677" mass="75684">MRNNKSLLHQGLHSSESVKTLGIEGGGETAGVEAKVRVKCTKVHGACLYLKDHGSQEKILNSQKFDQYIKCHYKNWEKYLAEIGTKSKWSDLVLITGTIKTSAWVLASATGSSEDYEFSFNVPVANLGSLGIGAGLQVSTTSSTIVRMGPQSFDSINAGQNAERNQTVFIHYMKGKPRSMIPGLKIVAQGVIQSSRSSDSEDEPDSPGSPCILVENTMEEIRAYEPLDDVLDYILEYSDVDVAFANTMDMVELVKGEWPLDMRSYLKQHTPTIEVIVDGTTKHGFLSIANTDIHRETIFDEPIYIPDYQSHDGICARQVSEPPTRYQNYQIGVVPRTTKDNRVVRLMIRESIEVDSRLKISPNEKHAIIYNQAGIHVYEVTPGDPMDREGFSSRTPGMPYHHYEPTPVVCISDENLLWSAAFESQNLNHTDMPLDDFAIFSPSGNDLLILYGPSAIDKGVVGSIYVVVSGTLRCHLIRPTSLRSISRISAAASCGRYIIVVFIGDIWTLWESGSGKFIGSIRELQNDIHRLTSIQIDRLLCYLFSEERIGDVNSWKQIALDDGGRSMDYYVEHFFSTSTVDRLLIKTIRIAGLDYLWGDFLSGVVGAASNRNTPPARSVSPTEITHANSVFPPCTMPPHGGNVSSLHDMDKSHDTDKRHWKNIYRNFRMFPKITRRR</sequence>
<evidence type="ECO:0000256" key="1">
    <source>
        <dbReference type="SAM" id="MobiDB-lite"/>
    </source>
</evidence>
<dbReference type="AlphaFoldDB" id="A0AAW0FXA9"/>
<dbReference type="Proteomes" id="UP001385951">
    <property type="component" value="Unassembled WGS sequence"/>
</dbReference>
<evidence type="ECO:0000313" key="3">
    <source>
        <dbReference type="Proteomes" id="UP001385951"/>
    </source>
</evidence>